<dbReference type="PANTHER" id="PTHR12618:SF20">
    <property type="entry name" value="PHD AND RING FINGER DOMAIN-CONTAINING PROTEIN 1"/>
    <property type="match status" value="1"/>
</dbReference>
<name>A0AAD5N5Z8_PARTN</name>
<evidence type="ECO:0000256" key="3">
    <source>
        <dbReference type="ARBA" id="ARBA00022833"/>
    </source>
</evidence>
<keyword evidence="3" id="KW-0862">Zinc</keyword>
<protein>
    <recommendedName>
        <fullName evidence="5">Zinc finger PHD-type domain-containing protein</fullName>
    </recommendedName>
</protein>
<dbReference type="PANTHER" id="PTHR12618">
    <property type="entry name" value="PHD AND RING FINGER DOMAIN-CONTAINING PROTEIN 1"/>
    <property type="match status" value="1"/>
</dbReference>
<feature type="compositionally biased region" description="Polar residues" evidence="4">
    <location>
        <begin position="403"/>
        <end position="414"/>
    </location>
</feature>
<dbReference type="Proteomes" id="UP001196413">
    <property type="component" value="Unassembled WGS sequence"/>
</dbReference>
<dbReference type="SMART" id="SM00249">
    <property type="entry name" value="PHD"/>
    <property type="match status" value="1"/>
</dbReference>
<dbReference type="InterPro" id="IPR047157">
    <property type="entry name" value="PHRF1/Atg35"/>
</dbReference>
<feature type="domain" description="Zinc finger PHD-type" evidence="5">
    <location>
        <begin position="85"/>
        <end position="150"/>
    </location>
</feature>
<evidence type="ECO:0000256" key="4">
    <source>
        <dbReference type="SAM" id="MobiDB-lite"/>
    </source>
</evidence>
<proteinExistence type="predicted"/>
<gene>
    <name evidence="6" type="ORF">KIN20_022191</name>
</gene>
<dbReference type="InterPro" id="IPR019787">
    <property type="entry name" value="Znf_PHD-finger"/>
</dbReference>
<dbReference type="InterPro" id="IPR011011">
    <property type="entry name" value="Znf_FYVE_PHD"/>
</dbReference>
<feature type="compositionally biased region" description="Basic and acidic residues" evidence="4">
    <location>
        <begin position="416"/>
        <end position="431"/>
    </location>
</feature>
<evidence type="ECO:0000313" key="6">
    <source>
        <dbReference type="EMBL" id="KAJ1362587.1"/>
    </source>
</evidence>
<evidence type="ECO:0000313" key="7">
    <source>
        <dbReference type="Proteomes" id="UP001196413"/>
    </source>
</evidence>
<keyword evidence="7" id="KW-1185">Reference proteome</keyword>
<feature type="region of interest" description="Disordered" evidence="4">
    <location>
        <begin position="252"/>
        <end position="274"/>
    </location>
</feature>
<evidence type="ECO:0000259" key="5">
    <source>
        <dbReference type="SMART" id="SM00249"/>
    </source>
</evidence>
<dbReference type="EMBL" id="JAHQIW010004486">
    <property type="protein sequence ID" value="KAJ1362587.1"/>
    <property type="molecule type" value="Genomic_DNA"/>
</dbReference>
<comment type="caution">
    <text evidence="6">The sequence shown here is derived from an EMBL/GenBank/DDBJ whole genome shotgun (WGS) entry which is preliminary data.</text>
</comment>
<dbReference type="InterPro" id="IPR013083">
    <property type="entry name" value="Znf_RING/FYVE/PHD"/>
</dbReference>
<dbReference type="Pfam" id="PF00628">
    <property type="entry name" value="PHD"/>
    <property type="match status" value="1"/>
</dbReference>
<keyword evidence="1" id="KW-0479">Metal-binding</keyword>
<evidence type="ECO:0000256" key="2">
    <source>
        <dbReference type="ARBA" id="ARBA00022771"/>
    </source>
</evidence>
<feature type="region of interest" description="Disordered" evidence="4">
    <location>
        <begin position="403"/>
        <end position="455"/>
    </location>
</feature>
<dbReference type="GO" id="GO:0008270">
    <property type="term" value="F:zinc ion binding"/>
    <property type="evidence" value="ECO:0007669"/>
    <property type="project" value="UniProtKB-KW"/>
</dbReference>
<keyword evidence="2" id="KW-0863">Zinc-finger</keyword>
<organism evidence="6 7">
    <name type="scientific">Parelaphostrongylus tenuis</name>
    <name type="common">Meningeal worm</name>
    <dbReference type="NCBI Taxonomy" id="148309"/>
    <lineage>
        <taxon>Eukaryota</taxon>
        <taxon>Metazoa</taxon>
        <taxon>Ecdysozoa</taxon>
        <taxon>Nematoda</taxon>
        <taxon>Chromadorea</taxon>
        <taxon>Rhabditida</taxon>
        <taxon>Rhabditina</taxon>
        <taxon>Rhabditomorpha</taxon>
        <taxon>Strongyloidea</taxon>
        <taxon>Metastrongylidae</taxon>
        <taxon>Parelaphostrongylus</taxon>
    </lineage>
</organism>
<sequence length="455" mass="51965">MRRGGSTVSKWLRSEICISLVKIRLECLTEWSKLRLSCPSCRSTFGAIYSYKIVATKPILCKVQKMEPPKEAEPFEEANPLDFTMCEICSGGMDEELLLICDQCDKGFHTYCLTPPLDSVPTSEQWFLPTVPKHPVWLDRRRVVQCRLLAQPDSYRGRRWQRGFAEYWREVDIVKAFFKFAWNTIMEAAQVKKDYEEEEEEEDSESVASNESVVGRKRMCSLTNDARVLNDVGLDVPYEVSSLPSVKRIKKKRRVKKGKRRRTKNVRSRLKSKRPVKVEDPLVTMKSRRGVPREPVARLSLLGAELEPVVDSLVTENSRRFDQPLCHRKETAKDEKPIADSCDLLGSIIPEQVKTLAPGRLFAVKGDRFSSTKSFEKYKIKKTNQLSSDLKERLGIVTESEGLSNPTKVRNSSKGKYLDDAKRLSVSDEGHQSTSTSAHMRGPKILSSESKNYFQ</sequence>
<accession>A0AAD5N5Z8</accession>
<reference evidence="6" key="1">
    <citation type="submission" date="2021-06" db="EMBL/GenBank/DDBJ databases">
        <title>Parelaphostrongylus tenuis whole genome reference sequence.</title>
        <authorList>
            <person name="Garwood T.J."/>
            <person name="Larsen P.A."/>
            <person name="Fountain-Jones N.M."/>
            <person name="Garbe J.R."/>
            <person name="Macchietto M.G."/>
            <person name="Kania S.A."/>
            <person name="Gerhold R.W."/>
            <person name="Richards J.E."/>
            <person name="Wolf T.M."/>
        </authorList>
    </citation>
    <scope>NUCLEOTIDE SEQUENCE</scope>
    <source>
        <strain evidence="6">MNPRO001-30</strain>
        <tissue evidence="6">Meninges</tissue>
    </source>
</reference>
<dbReference type="SUPFAM" id="SSF57903">
    <property type="entry name" value="FYVE/PHD zinc finger"/>
    <property type="match status" value="1"/>
</dbReference>
<dbReference type="InterPro" id="IPR001965">
    <property type="entry name" value="Znf_PHD"/>
</dbReference>
<dbReference type="AlphaFoldDB" id="A0AAD5N5Z8"/>
<dbReference type="Gene3D" id="3.30.40.10">
    <property type="entry name" value="Zinc/RING finger domain, C3HC4 (zinc finger)"/>
    <property type="match status" value="1"/>
</dbReference>
<evidence type="ECO:0000256" key="1">
    <source>
        <dbReference type="ARBA" id="ARBA00022723"/>
    </source>
</evidence>